<feature type="domain" description="PHD-type" evidence="6">
    <location>
        <begin position="175"/>
        <end position="225"/>
    </location>
</feature>
<evidence type="ECO:0000259" key="6">
    <source>
        <dbReference type="PROSITE" id="PS50016"/>
    </source>
</evidence>
<feature type="compositionally biased region" description="Polar residues" evidence="5">
    <location>
        <begin position="540"/>
        <end position="552"/>
    </location>
</feature>
<dbReference type="InterPro" id="IPR019787">
    <property type="entry name" value="Znf_PHD-finger"/>
</dbReference>
<evidence type="ECO:0000259" key="7">
    <source>
        <dbReference type="PROSITE" id="PS50089"/>
    </source>
</evidence>
<dbReference type="PROSITE" id="PS00518">
    <property type="entry name" value="ZF_RING_1"/>
    <property type="match status" value="1"/>
</dbReference>
<dbReference type="InterPro" id="IPR011011">
    <property type="entry name" value="Znf_FYVE_PHD"/>
</dbReference>
<sequence length="873" mass="93615">MEGEGLGLDCSTGKRKRKEHHCDEPDGDISDEDESGSDESEGDDDDEGGSNDGSDDSEEEGGDSDEDAEEEEDEEEEDDDCGEQPEQSSDDEREGCPICLNGLRDQELGTPENCAHLFCLDCILEWAKNMNSCPVDRKVFTSVSVRACVGGPVLRQVPVQDHLGAAKDDGQEEEPTFCEVCRSSDREDRLLLCDGCDAGYHMECLDPALDTVPVEEWFCPQCRPVHQQTGAGEEGAGPLGVGHRQRRVIARTRQSEIVRTRVNISRITRTQQIRRAVSQVPDTPSVDDAINAVACGASTAIYYRPEGAPQRRKATRRKRRTKRQGRKSTARKTGVKKLLGSSSSTGTAKPGKRRKGRRKKRRFKRQRLKMPRVVTPRMRIARSLHLGKPVHGQSVPSVYRAQDNTPLGMQRMEIGVTALSVFGNVNDFAPEDDSEPEPCSSGSLPAELHAGAKQRGLSKLAMRSHRPVARPIPSQLAGLAEEPCEPAKAAAVPAPGPVEDVLGSILAGQSMLLTSSTSTIINRDGSLLRAKQPAGPPPQQRGTSKTADSTGRTLKVERVKSPTARTVKEDPSPPSQLPGNSAASTHVRRHLPAAAGAAARPGGGSAPASNAPQRVPGDVAAAGSVRHTQEPRPPRESTHSAAAQMTARSGHAVGGPTTEPAGKRPRLEHPADGGSGHDRVDSSSLSRDPSRALDPRLQGLARRRAQRGDPFAQGGVANGALPWPGSGSSSRESPAGTDTREHASPGTGPSSAARPQQTEVETHGRSSGSQSSHSSSNSTASNSSSIDVTLINYEQKLQRQKKAEEEAKRALKPFYLSKEISKQEYKDILRKAVHKISHSSAEVIVPSKVDGLVVAYVKNVSEARRRSQGPSDG</sequence>
<dbReference type="InterPro" id="IPR001841">
    <property type="entry name" value="Znf_RING"/>
</dbReference>
<feature type="compositionally biased region" description="Basic and acidic residues" evidence="5">
    <location>
        <begin position="554"/>
        <end position="571"/>
    </location>
</feature>
<keyword evidence="2 4" id="KW-0863">Zinc-finger</keyword>
<dbReference type="GO" id="GO:0008270">
    <property type="term" value="F:zinc ion binding"/>
    <property type="evidence" value="ECO:0007669"/>
    <property type="project" value="UniProtKB-KW"/>
</dbReference>
<dbReference type="Pfam" id="PF00628">
    <property type="entry name" value="PHD"/>
    <property type="match status" value="1"/>
</dbReference>
<dbReference type="PANTHER" id="PTHR12618:SF20">
    <property type="entry name" value="PHD AND RING FINGER DOMAIN-CONTAINING PROTEIN 1"/>
    <property type="match status" value="1"/>
</dbReference>
<evidence type="ECO:0000256" key="3">
    <source>
        <dbReference type="ARBA" id="ARBA00022833"/>
    </source>
</evidence>
<reference evidence="9 10" key="1">
    <citation type="submission" date="2025-04" db="UniProtKB">
        <authorList>
            <consortium name="RefSeq"/>
        </authorList>
    </citation>
    <scope>IDENTIFICATION</scope>
    <source>
        <tissue evidence="9 10">Sperm</tissue>
    </source>
</reference>
<feature type="compositionally biased region" description="Polar residues" evidence="5">
    <location>
        <begin position="747"/>
        <end position="759"/>
    </location>
</feature>
<dbReference type="InterPro" id="IPR017907">
    <property type="entry name" value="Znf_RING_CS"/>
</dbReference>
<evidence type="ECO:0000313" key="9">
    <source>
        <dbReference type="RefSeq" id="XP_032827158.1"/>
    </source>
</evidence>
<feature type="domain" description="RING-type" evidence="7">
    <location>
        <begin position="96"/>
        <end position="137"/>
    </location>
</feature>
<dbReference type="KEGG" id="pmrn:116952158"/>
<proteinExistence type="predicted"/>
<dbReference type="CDD" id="cd16635">
    <property type="entry name" value="mRING-HC-C3HC3D_PHRF1"/>
    <property type="match status" value="1"/>
</dbReference>
<evidence type="ECO:0000256" key="1">
    <source>
        <dbReference type="ARBA" id="ARBA00022723"/>
    </source>
</evidence>
<dbReference type="PROSITE" id="PS50016">
    <property type="entry name" value="ZF_PHD_2"/>
    <property type="match status" value="1"/>
</dbReference>
<dbReference type="Gene3D" id="3.30.40.10">
    <property type="entry name" value="Zinc/RING finger domain, C3HC4 (zinc finger)"/>
    <property type="match status" value="2"/>
</dbReference>
<feature type="region of interest" description="Disordered" evidence="5">
    <location>
        <begin position="305"/>
        <end position="369"/>
    </location>
</feature>
<dbReference type="RefSeq" id="XP_032827160.1">
    <property type="nucleotide sequence ID" value="XM_032971269.1"/>
</dbReference>
<dbReference type="SMART" id="SM00184">
    <property type="entry name" value="RING"/>
    <property type="match status" value="2"/>
</dbReference>
<feature type="compositionally biased region" description="Basic residues" evidence="5">
    <location>
        <begin position="350"/>
        <end position="369"/>
    </location>
</feature>
<keyword evidence="8" id="KW-1185">Reference proteome</keyword>
<dbReference type="AlphaFoldDB" id="A0AAJ7U0W0"/>
<dbReference type="PROSITE" id="PS01359">
    <property type="entry name" value="ZF_PHD_1"/>
    <property type="match status" value="1"/>
</dbReference>
<dbReference type="SUPFAM" id="SSF57850">
    <property type="entry name" value="RING/U-box"/>
    <property type="match status" value="1"/>
</dbReference>
<feature type="region of interest" description="Disordered" evidence="5">
    <location>
        <begin position="1"/>
        <end position="95"/>
    </location>
</feature>
<dbReference type="Proteomes" id="UP001318040">
    <property type="component" value="Chromosome 45"/>
</dbReference>
<keyword evidence="1" id="KW-0479">Metal-binding</keyword>
<feature type="compositionally biased region" description="Acidic residues" evidence="5">
    <location>
        <begin position="25"/>
        <end position="93"/>
    </location>
</feature>
<organism evidence="8 10">
    <name type="scientific">Petromyzon marinus</name>
    <name type="common">Sea lamprey</name>
    <dbReference type="NCBI Taxonomy" id="7757"/>
    <lineage>
        <taxon>Eukaryota</taxon>
        <taxon>Metazoa</taxon>
        <taxon>Chordata</taxon>
        <taxon>Craniata</taxon>
        <taxon>Vertebrata</taxon>
        <taxon>Cyclostomata</taxon>
        <taxon>Hyperoartia</taxon>
        <taxon>Petromyzontiformes</taxon>
        <taxon>Petromyzontidae</taxon>
        <taxon>Petromyzon</taxon>
    </lineage>
</organism>
<dbReference type="SMART" id="SM00249">
    <property type="entry name" value="PHD"/>
    <property type="match status" value="1"/>
</dbReference>
<evidence type="ECO:0000313" key="10">
    <source>
        <dbReference type="RefSeq" id="XP_032827159.1"/>
    </source>
</evidence>
<dbReference type="Pfam" id="PF13639">
    <property type="entry name" value="zf-RING_2"/>
    <property type="match status" value="1"/>
</dbReference>
<dbReference type="Pfam" id="PF23030">
    <property type="entry name" value="SCAF11-like_C"/>
    <property type="match status" value="1"/>
</dbReference>
<dbReference type="InterPro" id="IPR019786">
    <property type="entry name" value="Zinc_finger_PHD-type_CS"/>
</dbReference>
<dbReference type="RefSeq" id="XP_032827159.1">
    <property type="nucleotide sequence ID" value="XM_032971268.1"/>
</dbReference>
<feature type="compositionally biased region" description="Basic and acidic residues" evidence="5">
    <location>
        <begin position="661"/>
        <end position="681"/>
    </location>
</feature>
<feature type="compositionally biased region" description="Basic and acidic residues" evidence="5">
    <location>
        <begin position="627"/>
        <end position="638"/>
    </location>
</feature>
<gene>
    <name evidence="9 10 11" type="primary">LOC116952158</name>
</gene>
<evidence type="ECO:0000313" key="8">
    <source>
        <dbReference type="Proteomes" id="UP001318040"/>
    </source>
</evidence>
<dbReference type="PROSITE" id="PS50089">
    <property type="entry name" value="ZF_RING_2"/>
    <property type="match status" value="1"/>
</dbReference>
<feature type="compositionally biased region" description="Basic residues" evidence="5">
    <location>
        <begin position="310"/>
        <end position="335"/>
    </location>
</feature>
<dbReference type="PANTHER" id="PTHR12618">
    <property type="entry name" value="PHD AND RING FINGER DOMAIN-CONTAINING PROTEIN 1"/>
    <property type="match status" value="1"/>
</dbReference>
<dbReference type="CDD" id="cd15536">
    <property type="entry name" value="PHD_PHRF1"/>
    <property type="match status" value="1"/>
</dbReference>
<accession>A0AAJ7U0W0</accession>
<protein>
    <submittedName>
        <fullName evidence="9 10">PHD and RING finger domain-containing protein 1-like isoform X1</fullName>
    </submittedName>
</protein>
<feature type="compositionally biased region" description="Low complexity" evidence="5">
    <location>
        <begin position="766"/>
        <end position="785"/>
    </location>
</feature>
<keyword evidence="3" id="KW-0862">Zinc</keyword>
<feature type="compositionally biased region" description="Low complexity" evidence="5">
    <location>
        <begin position="592"/>
        <end position="612"/>
    </location>
</feature>
<dbReference type="InterPro" id="IPR013083">
    <property type="entry name" value="Znf_RING/FYVE/PHD"/>
</dbReference>
<dbReference type="InterPro" id="IPR047157">
    <property type="entry name" value="PHRF1/Atg35"/>
</dbReference>
<evidence type="ECO:0000256" key="2">
    <source>
        <dbReference type="ARBA" id="ARBA00022771"/>
    </source>
</evidence>
<feature type="region of interest" description="Disordered" evidence="5">
    <location>
        <begin position="528"/>
        <end position="787"/>
    </location>
</feature>
<evidence type="ECO:0000256" key="4">
    <source>
        <dbReference type="PROSITE-ProRule" id="PRU00175"/>
    </source>
</evidence>
<dbReference type="RefSeq" id="XP_032827158.1">
    <property type="nucleotide sequence ID" value="XM_032971267.1"/>
</dbReference>
<dbReference type="SUPFAM" id="SSF57903">
    <property type="entry name" value="FYVE/PHD zinc finger"/>
    <property type="match status" value="1"/>
</dbReference>
<evidence type="ECO:0000256" key="5">
    <source>
        <dbReference type="SAM" id="MobiDB-lite"/>
    </source>
</evidence>
<dbReference type="InterPro" id="IPR057031">
    <property type="entry name" value="SFR19-like_C"/>
</dbReference>
<name>A0AAJ7U0W0_PETMA</name>
<dbReference type="InterPro" id="IPR001965">
    <property type="entry name" value="Znf_PHD"/>
</dbReference>
<evidence type="ECO:0000313" key="11">
    <source>
        <dbReference type="RefSeq" id="XP_032827160.1"/>
    </source>
</evidence>